<proteinExistence type="inferred from homology"/>
<dbReference type="InterPro" id="IPR013384">
    <property type="entry name" value="Flagell_FlgL"/>
</dbReference>
<dbReference type="GO" id="GO:0005198">
    <property type="term" value="F:structural molecule activity"/>
    <property type="evidence" value="ECO:0007669"/>
    <property type="project" value="InterPro"/>
</dbReference>
<dbReference type="GO" id="GO:0005576">
    <property type="term" value="C:extracellular region"/>
    <property type="evidence" value="ECO:0007669"/>
    <property type="project" value="UniProtKB-SubCell"/>
</dbReference>
<dbReference type="InterPro" id="IPR001492">
    <property type="entry name" value="Flagellin"/>
</dbReference>
<comment type="subcellular location">
    <subcellularLocation>
        <location evidence="1">Bacterial flagellum</location>
    </subcellularLocation>
    <subcellularLocation>
        <location evidence="2">Secreted</location>
    </subcellularLocation>
</comment>
<dbReference type="PANTHER" id="PTHR42792:SF1">
    <property type="entry name" value="FLAGELLAR HOOK-ASSOCIATED PROTEIN 3"/>
    <property type="match status" value="1"/>
</dbReference>
<evidence type="ECO:0000313" key="9">
    <source>
        <dbReference type="Proteomes" id="UP000192920"/>
    </source>
</evidence>
<dbReference type="RefSeq" id="WP_085275374.1">
    <property type="nucleotide sequence ID" value="NZ_FXAG01000004.1"/>
</dbReference>
<keyword evidence="8" id="KW-0969">Cilium</keyword>
<keyword evidence="8" id="KW-0966">Cell projection</keyword>
<feature type="coiled-coil region" evidence="5">
    <location>
        <begin position="9"/>
        <end position="72"/>
    </location>
</feature>
<protein>
    <submittedName>
        <fullName evidence="8">Flagellar hook-associated protein 3 FlgL</fullName>
    </submittedName>
</protein>
<dbReference type="STRING" id="1123014.SAMN02745746_01048"/>
<keyword evidence="8" id="KW-0282">Flagellum</keyword>
<reference evidence="9" key="1">
    <citation type="submission" date="2017-04" db="EMBL/GenBank/DDBJ databases">
        <authorList>
            <person name="Varghese N."/>
            <person name="Submissions S."/>
        </authorList>
    </citation>
    <scope>NUCLEOTIDE SEQUENCE [LARGE SCALE GENOMIC DNA]</scope>
    <source>
        <strain evidence="9">DSM 22618</strain>
    </source>
</reference>
<evidence type="ECO:0000256" key="5">
    <source>
        <dbReference type="SAM" id="Coils"/>
    </source>
</evidence>
<dbReference type="Gene3D" id="1.20.1330.10">
    <property type="entry name" value="f41 fragment of flagellin, N-terminal domain"/>
    <property type="match status" value="1"/>
</dbReference>
<feature type="domain" description="Flagellin C-terminal" evidence="7">
    <location>
        <begin position="221"/>
        <end position="294"/>
    </location>
</feature>
<evidence type="ECO:0000256" key="2">
    <source>
        <dbReference type="ARBA" id="ARBA00004613"/>
    </source>
</evidence>
<dbReference type="InterPro" id="IPR046358">
    <property type="entry name" value="Flagellin_C"/>
</dbReference>
<dbReference type="GO" id="GO:0009424">
    <property type="term" value="C:bacterial-type flagellum hook"/>
    <property type="evidence" value="ECO:0007669"/>
    <property type="project" value="InterPro"/>
</dbReference>
<evidence type="ECO:0000256" key="1">
    <source>
        <dbReference type="ARBA" id="ARBA00004365"/>
    </source>
</evidence>
<keyword evidence="9" id="KW-1185">Reference proteome</keyword>
<accession>A0A1Y6BFD2</accession>
<evidence type="ECO:0000256" key="3">
    <source>
        <dbReference type="ARBA" id="ARBA00005709"/>
    </source>
</evidence>
<dbReference type="InterPro" id="IPR001029">
    <property type="entry name" value="Flagellin_N"/>
</dbReference>
<feature type="domain" description="Flagellin N-terminal" evidence="6">
    <location>
        <begin position="4"/>
        <end position="139"/>
    </location>
</feature>
<dbReference type="Pfam" id="PF00700">
    <property type="entry name" value="Flagellin_C"/>
    <property type="match status" value="1"/>
</dbReference>
<dbReference type="PANTHER" id="PTHR42792">
    <property type="entry name" value="FLAGELLIN"/>
    <property type="match status" value="1"/>
</dbReference>
<dbReference type="Pfam" id="PF00669">
    <property type="entry name" value="Flagellin_N"/>
    <property type="match status" value="1"/>
</dbReference>
<name>A0A1Y6BFD2_9NEIS</name>
<comment type="similarity">
    <text evidence="3">Belongs to the bacterial flagellin family.</text>
</comment>
<evidence type="ECO:0000259" key="7">
    <source>
        <dbReference type="Pfam" id="PF00700"/>
    </source>
</evidence>
<dbReference type="NCBIfam" id="TIGR02550">
    <property type="entry name" value="flagell_flgL"/>
    <property type="match status" value="1"/>
</dbReference>
<organism evidence="8 9">
    <name type="scientific">Pseudogulbenkiania subflava DSM 22618</name>
    <dbReference type="NCBI Taxonomy" id="1123014"/>
    <lineage>
        <taxon>Bacteria</taxon>
        <taxon>Pseudomonadati</taxon>
        <taxon>Pseudomonadota</taxon>
        <taxon>Betaproteobacteria</taxon>
        <taxon>Neisseriales</taxon>
        <taxon>Chromobacteriaceae</taxon>
        <taxon>Pseudogulbenkiania</taxon>
    </lineage>
</organism>
<evidence type="ECO:0000313" key="8">
    <source>
        <dbReference type="EMBL" id="SMF06750.1"/>
    </source>
</evidence>
<dbReference type="EMBL" id="FXAG01000004">
    <property type="protein sequence ID" value="SMF06750.1"/>
    <property type="molecule type" value="Genomic_DNA"/>
</dbReference>
<dbReference type="Proteomes" id="UP000192920">
    <property type="component" value="Unassembled WGS sequence"/>
</dbReference>
<evidence type="ECO:0000259" key="6">
    <source>
        <dbReference type="Pfam" id="PF00669"/>
    </source>
</evidence>
<sequence>MRVASNQFQASMSAAMQSANSRLADLQQQMSSGDRLLVPSDDPVASVRLLRLQREEAALTQYRDNIAALRSRLSMNESYLDGMSKDMMQARDLLVWAADGGNTADDLRAMSSSLANLRDSLFYAANTKDQEGRYLFSGTASATQTIAVDSTLPAGSRYSFSGNTDRQQVVIGHGVTQPANVTLEDMAAFLNQLDQTIDTLQSPTLDPSNPSVGQTVRQTLDGTDTALKATGVKIAQLGGAQNTLQMMDDNHSNVSLANQQSIANLGNLDYAEASINMNSYLLAVQASQKAYGKISALSLFDVI</sequence>
<keyword evidence="4" id="KW-0975">Bacterial flagellum</keyword>
<keyword evidence="5" id="KW-0175">Coiled coil</keyword>
<dbReference type="AlphaFoldDB" id="A0A1Y6BFD2"/>
<gene>
    <name evidence="8" type="ORF">SAMN02745746_01048</name>
</gene>
<evidence type="ECO:0000256" key="4">
    <source>
        <dbReference type="ARBA" id="ARBA00023143"/>
    </source>
</evidence>
<dbReference type="SUPFAM" id="SSF64518">
    <property type="entry name" value="Phase 1 flagellin"/>
    <property type="match status" value="1"/>
</dbReference>
<dbReference type="GO" id="GO:0071973">
    <property type="term" value="P:bacterial-type flagellum-dependent cell motility"/>
    <property type="evidence" value="ECO:0007669"/>
    <property type="project" value="InterPro"/>
</dbReference>